<feature type="domain" description="SF4 helicase" evidence="12">
    <location>
        <begin position="171"/>
        <end position="440"/>
    </location>
</feature>
<evidence type="ECO:0000256" key="6">
    <source>
        <dbReference type="ARBA" id="ARBA00022806"/>
    </source>
</evidence>
<dbReference type="GO" id="GO:1990077">
    <property type="term" value="C:primosome complex"/>
    <property type="evidence" value="ECO:0007669"/>
    <property type="project" value="UniProtKB-KW"/>
</dbReference>
<reference evidence="13 14" key="1">
    <citation type="submission" date="2018-09" db="EMBL/GenBank/DDBJ databases">
        <authorList>
            <consortium name="Pathogen Informatics"/>
        </authorList>
    </citation>
    <scope>NUCLEOTIDE SEQUENCE [LARGE SCALE GENOMIC DNA]</scope>
    <source>
        <strain evidence="13 14">OH-22767</strain>
    </source>
</reference>
<dbReference type="GO" id="GO:0005524">
    <property type="term" value="F:ATP binding"/>
    <property type="evidence" value="ECO:0007669"/>
    <property type="project" value="UniProtKB-KW"/>
</dbReference>
<evidence type="ECO:0000256" key="1">
    <source>
        <dbReference type="ARBA" id="ARBA00008428"/>
    </source>
</evidence>
<sequence length="440" mass="50536">MKKNLLQDIKIEKSILGAFLNSPALFGIHYSKLSENLFTENFNKVVFNVMKNFYISGQEFDFFIINNEISKLQIQESTLLLTQIFQYSLTSNIEYHIMILVELEAKRDFVNKFNTLIRIAADPKSDIFELRERTFNDLDKLFIDKFIDNNRFSKTFAELIEIAQEKFLSIDSTTLTGIPSSLNLINKTIGGWQNSDLSIIAGRPGMGKTAFLVQQVVDIALQSLPIAVFSLEMSAEQITNRIITNITSIPNSSLLRKGLNKDELKHYFRKKELLQNLSIYIDDTAGITLGNIRIKAKMLKMRHDIKIIFIDYLQLISVKNAQHREQEISTISRGLKQIAKELEVPVIALSQLSRAVENRPDKRPKLSDLRESGAIEQDADEVLFLYRPEYYGIEEWHEYNNESTENQLEINIAKNRNGGTNYERVGVNLATSQFSNLNFQ</sequence>
<keyword evidence="7" id="KW-0067">ATP-binding</keyword>
<dbReference type="GO" id="GO:0016887">
    <property type="term" value="F:ATP hydrolysis activity"/>
    <property type="evidence" value="ECO:0007669"/>
    <property type="project" value="RHEA"/>
</dbReference>
<evidence type="ECO:0000256" key="10">
    <source>
        <dbReference type="ARBA" id="ARBA00044969"/>
    </source>
</evidence>
<evidence type="ECO:0000256" key="3">
    <source>
        <dbReference type="ARBA" id="ARBA00022705"/>
    </source>
</evidence>
<dbReference type="AlphaFoldDB" id="A0A383U4P2"/>
<evidence type="ECO:0000256" key="9">
    <source>
        <dbReference type="ARBA" id="ARBA00023235"/>
    </source>
</evidence>
<evidence type="ECO:0000256" key="2">
    <source>
        <dbReference type="ARBA" id="ARBA00022515"/>
    </source>
</evidence>
<comment type="similarity">
    <text evidence="1">Belongs to the helicase family. DnaB subfamily.</text>
</comment>
<dbReference type="SUPFAM" id="SSF48024">
    <property type="entry name" value="N-terminal domain of DnaB helicase"/>
    <property type="match status" value="1"/>
</dbReference>
<evidence type="ECO:0000256" key="7">
    <source>
        <dbReference type="ARBA" id="ARBA00022840"/>
    </source>
</evidence>
<dbReference type="InterPro" id="IPR016136">
    <property type="entry name" value="DNA_helicase_N/primase_C"/>
</dbReference>
<dbReference type="PROSITE" id="PS51199">
    <property type="entry name" value="SF4_HELICASE"/>
    <property type="match status" value="1"/>
</dbReference>
<keyword evidence="6 13" id="KW-0347">Helicase</keyword>
<dbReference type="SUPFAM" id="SSF52540">
    <property type="entry name" value="P-loop containing nucleoside triphosphate hydrolases"/>
    <property type="match status" value="1"/>
</dbReference>
<dbReference type="PANTHER" id="PTHR30153:SF2">
    <property type="entry name" value="REPLICATIVE DNA HELICASE"/>
    <property type="match status" value="1"/>
</dbReference>
<keyword evidence="3" id="KW-0235">DNA replication</keyword>
<evidence type="ECO:0000256" key="5">
    <source>
        <dbReference type="ARBA" id="ARBA00022801"/>
    </source>
</evidence>
<accession>A0A383U4P2</accession>
<evidence type="ECO:0000313" key="14">
    <source>
        <dbReference type="Proteomes" id="UP000262142"/>
    </source>
</evidence>
<dbReference type="GO" id="GO:0005829">
    <property type="term" value="C:cytosol"/>
    <property type="evidence" value="ECO:0007669"/>
    <property type="project" value="TreeGrafter"/>
</dbReference>
<proteinExistence type="inferred from homology"/>
<keyword evidence="2" id="KW-0639">Primosome</keyword>
<dbReference type="GO" id="GO:0006269">
    <property type="term" value="P:DNA replication, synthesis of primer"/>
    <property type="evidence" value="ECO:0007669"/>
    <property type="project" value="UniProtKB-KW"/>
</dbReference>
<name>A0A383U4P2_9FLAO</name>
<dbReference type="CDD" id="cd00984">
    <property type="entry name" value="DnaB_C"/>
    <property type="match status" value="1"/>
</dbReference>
<protein>
    <recommendedName>
        <fullName evidence="10">DNA 5'-3' helicase</fullName>
        <ecNumber evidence="10">5.6.2.3</ecNumber>
    </recommendedName>
</protein>
<keyword evidence="14" id="KW-1185">Reference proteome</keyword>
<comment type="catalytic activity">
    <reaction evidence="11">
        <text>ATP + H2O = ADP + phosphate + H(+)</text>
        <dbReference type="Rhea" id="RHEA:13065"/>
        <dbReference type="ChEBI" id="CHEBI:15377"/>
        <dbReference type="ChEBI" id="CHEBI:15378"/>
        <dbReference type="ChEBI" id="CHEBI:30616"/>
        <dbReference type="ChEBI" id="CHEBI:43474"/>
        <dbReference type="ChEBI" id="CHEBI:456216"/>
        <dbReference type="EC" id="5.6.2.3"/>
    </reaction>
</comment>
<evidence type="ECO:0000256" key="4">
    <source>
        <dbReference type="ARBA" id="ARBA00022741"/>
    </source>
</evidence>
<dbReference type="InterPro" id="IPR027417">
    <property type="entry name" value="P-loop_NTPase"/>
</dbReference>
<dbReference type="OrthoDB" id="9773982at2"/>
<dbReference type="EC" id="5.6.2.3" evidence="10"/>
<evidence type="ECO:0000256" key="11">
    <source>
        <dbReference type="ARBA" id="ARBA00048954"/>
    </source>
</evidence>
<gene>
    <name evidence="13" type="primary">dnaC_2</name>
    <name evidence="13" type="ORF">SAMEA104719789_01775</name>
</gene>
<dbReference type="Pfam" id="PF00772">
    <property type="entry name" value="DnaB"/>
    <property type="match status" value="1"/>
</dbReference>
<dbReference type="EMBL" id="UNSC01000012">
    <property type="protein sequence ID" value="SZD74349.1"/>
    <property type="molecule type" value="Genomic_DNA"/>
</dbReference>
<keyword evidence="8" id="KW-0238">DNA-binding</keyword>
<dbReference type="Gene3D" id="3.40.50.300">
    <property type="entry name" value="P-loop containing nucleotide triphosphate hydrolases"/>
    <property type="match status" value="1"/>
</dbReference>
<dbReference type="InterPro" id="IPR036185">
    <property type="entry name" value="DNA_heli_DnaB-like_N_sf"/>
</dbReference>
<dbReference type="InterPro" id="IPR007694">
    <property type="entry name" value="DNA_helicase_DnaB-like_C"/>
</dbReference>
<evidence type="ECO:0000259" key="12">
    <source>
        <dbReference type="PROSITE" id="PS51199"/>
    </source>
</evidence>
<organism evidence="13 14">
    <name type="scientific">Candidatus Ornithobacterium hominis</name>
    <dbReference type="NCBI Taxonomy" id="2497989"/>
    <lineage>
        <taxon>Bacteria</taxon>
        <taxon>Pseudomonadati</taxon>
        <taxon>Bacteroidota</taxon>
        <taxon>Flavobacteriia</taxon>
        <taxon>Flavobacteriales</taxon>
        <taxon>Weeksellaceae</taxon>
        <taxon>Ornithobacterium</taxon>
    </lineage>
</organism>
<dbReference type="PANTHER" id="PTHR30153">
    <property type="entry name" value="REPLICATIVE DNA HELICASE DNAB"/>
    <property type="match status" value="1"/>
</dbReference>
<dbReference type="Pfam" id="PF03796">
    <property type="entry name" value="DnaB_C"/>
    <property type="match status" value="1"/>
</dbReference>
<evidence type="ECO:0000313" key="13">
    <source>
        <dbReference type="EMBL" id="SZD74349.1"/>
    </source>
</evidence>
<dbReference type="RefSeq" id="WP_119059908.1">
    <property type="nucleotide sequence ID" value="NZ_UNSC01000012.1"/>
</dbReference>
<keyword evidence="4" id="KW-0547">Nucleotide-binding</keyword>
<dbReference type="GO" id="GO:0043139">
    <property type="term" value="F:5'-3' DNA helicase activity"/>
    <property type="evidence" value="ECO:0007669"/>
    <property type="project" value="UniProtKB-EC"/>
</dbReference>
<evidence type="ECO:0000256" key="8">
    <source>
        <dbReference type="ARBA" id="ARBA00023125"/>
    </source>
</evidence>
<dbReference type="Proteomes" id="UP000262142">
    <property type="component" value="Unassembled WGS sequence"/>
</dbReference>
<dbReference type="GO" id="GO:0003677">
    <property type="term" value="F:DNA binding"/>
    <property type="evidence" value="ECO:0007669"/>
    <property type="project" value="UniProtKB-KW"/>
</dbReference>
<dbReference type="InterPro" id="IPR007693">
    <property type="entry name" value="DNA_helicase_DnaB-like_N"/>
</dbReference>
<dbReference type="Gene3D" id="1.10.860.10">
    <property type="entry name" value="DNAb Helicase, Chain A"/>
    <property type="match status" value="1"/>
</dbReference>
<keyword evidence="5 13" id="KW-0378">Hydrolase</keyword>
<keyword evidence="9" id="KW-0413">Isomerase</keyword>